<evidence type="ECO:0000313" key="1">
    <source>
        <dbReference type="EMBL" id="CBA15155.1"/>
    </source>
</evidence>
<name>D2UBZ0_XANAP</name>
<dbReference type="EMBL" id="FP565176">
    <property type="protein sequence ID" value="CBA15155.1"/>
    <property type="molecule type" value="Genomic_DNA"/>
</dbReference>
<organism evidence="1 2">
    <name type="scientific">Xanthomonas albilineans (strain GPE PC73 / CFBP 7063)</name>
    <dbReference type="NCBI Taxonomy" id="380358"/>
    <lineage>
        <taxon>Bacteria</taxon>
        <taxon>Pseudomonadati</taxon>
        <taxon>Pseudomonadota</taxon>
        <taxon>Gammaproteobacteria</taxon>
        <taxon>Lysobacterales</taxon>
        <taxon>Lysobacteraceae</taxon>
        <taxon>Xanthomonas</taxon>
    </lineage>
</organism>
<dbReference type="Proteomes" id="UP000001890">
    <property type="component" value="Chromosome"/>
</dbReference>
<dbReference type="KEGG" id="xal:XALC_0637"/>
<proteinExistence type="predicted"/>
<dbReference type="STRING" id="380358.XALC_0637"/>
<reference evidence="1 2" key="1">
    <citation type="journal article" date="2009" name="BMC Genomics">
        <title>The complete genome sequence of Xanthomonas albilineans provides new insights into the reductive genome evolution of the xylem-limited Xanthomonadaceae.</title>
        <authorList>
            <person name="Pieretti I."/>
            <person name="Royer M."/>
            <person name="Barbe V."/>
            <person name="Carrere S."/>
            <person name="Koebnik R."/>
            <person name="Cociancich S."/>
            <person name="Couloux A."/>
            <person name="Darrasse A."/>
            <person name="Gouzy J."/>
            <person name="Jacques M.A."/>
            <person name="Lauber E."/>
            <person name="Manceau C."/>
            <person name="Mangenot S."/>
            <person name="Poussier S."/>
            <person name="Segurens B."/>
            <person name="Szurek B."/>
            <person name="Verdier V."/>
            <person name="Arlat M."/>
            <person name="Rott P."/>
        </authorList>
    </citation>
    <scope>NUCLEOTIDE SEQUENCE [LARGE SCALE GENOMIC DNA]</scope>
    <source>
        <strain evidence="2">GPE PC73 / CFBP 7063</strain>
    </source>
</reference>
<gene>
    <name evidence="1" type="ordered locus">XALc_0637</name>
</gene>
<sequence>MIPSAAFHPAPRSTKRAPSLLDDAQLKGASPELLAHAAVACYQNSILGNIVSGTLVLDCNWIFATCVAVLDLTQPCPDVSQSMLLGSIRLCPGARERCVPCVAATVARSANAAPGGVECCAARRV</sequence>
<evidence type="ECO:0000313" key="2">
    <source>
        <dbReference type="Proteomes" id="UP000001890"/>
    </source>
</evidence>
<protein>
    <submittedName>
        <fullName evidence="1">Uncharacterized protein</fullName>
    </submittedName>
</protein>
<keyword evidence="2" id="KW-1185">Reference proteome</keyword>
<dbReference type="AlphaFoldDB" id="D2UBZ0"/>
<accession>D2UBZ0</accession>